<dbReference type="Proteomes" id="UP000629098">
    <property type="component" value="Unassembled WGS sequence"/>
</dbReference>
<protein>
    <submittedName>
        <fullName evidence="1">Uncharacterized protein</fullName>
    </submittedName>
</protein>
<reference evidence="1" key="1">
    <citation type="submission" date="2020-09" db="EMBL/GenBank/DDBJ databases">
        <title>Iningainema tapete sp. nov. (Scytonemataceae, Cyanobacteria) from greenhouses in central Florida (USA) produces two types of nodularin with biosynthetic potential for microcystin-LR and anabaenopeptins.</title>
        <authorList>
            <person name="Berthold D.E."/>
            <person name="Lefler F.W."/>
            <person name="Huang I.-S."/>
            <person name="Abdulla H."/>
            <person name="Zimba P.V."/>
            <person name="Laughinghouse H.D. IV."/>
        </authorList>
    </citation>
    <scope>NUCLEOTIDE SEQUENCE</scope>
    <source>
        <strain evidence="1">BLCCT55</strain>
    </source>
</reference>
<accession>A0A8J7BY42</accession>
<dbReference type="EMBL" id="JACXAE010000057">
    <property type="protein sequence ID" value="MBD2773703.1"/>
    <property type="molecule type" value="Genomic_DNA"/>
</dbReference>
<keyword evidence="2" id="KW-1185">Reference proteome</keyword>
<dbReference type="AlphaFoldDB" id="A0A8J7BY42"/>
<sequence length="135" mass="15115">QGLHSQSSQEWLNTISTYSFTPRGQTFQEKILEYLTFEAAQIPVDQILLGTSDVIESLFGKYKLFAARRPLKDIGTSILMIPLFTLKITTSLVKQAMESIRFIDVASWSQSVFDSSMLSQKRSLSLATTSDTEPA</sequence>
<organism evidence="1 2">
    <name type="scientific">Iningainema tapete BLCC-T55</name>
    <dbReference type="NCBI Taxonomy" id="2748662"/>
    <lineage>
        <taxon>Bacteria</taxon>
        <taxon>Bacillati</taxon>
        <taxon>Cyanobacteriota</taxon>
        <taxon>Cyanophyceae</taxon>
        <taxon>Nostocales</taxon>
        <taxon>Scytonemataceae</taxon>
        <taxon>Iningainema tapete</taxon>
    </lineage>
</organism>
<evidence type="ECO:0000313" key="1">
    <source>
        <dbReference type="EMBL" id="MBD2773703.1"/>
    </source>
</evidence>
<comment type="caution">
    <text evidence="1">The sequence shown here is derived from an EMBL/GenBank/DDBJ whole genome shotgun (WGS) entry which is preliminary data.</text>
</comment>
<proteinExistence type="predicted"/>
<name>A0A8J7BY42_9CYAN</name>
<evidence type="ECO:0000313" key="2">
    <source>
        <dbReference type="Proteomes" id="UP000629098"/>
    </source>
</evidence>
<gene>
    <name evidence="1" type="ORF">ICL16_16890</name>
</gene>
<feature type="non-terminal residue" evidence="1">
    <location>
        <position position="1"/>
    </location>
</feature>